<reference evidence="2 3" key="1">
    <citation type="submission" date="2019-04" db="EMBL/GenBank/DDBJ databases">
        <title>Genome analysis of Streptococcus suis strain WUSS424.</title>
        <authorList>
            <person name="Chen H."/>
            <person name="Gao X."/>
            <person name="Wu Z."/>
        </authorList>
    </citation>
    <scope>NUCLEOTIDE SEQUENCE [LARGE SCALE GENOMIC DNA]</scope>
    <source>
        <strain evidence="2 3">WUSS424</strain>
    </source>
</reference>
<proteinExistence type="predicted"/>
<dbReference type="PANTHER" id="PTHR40076:SF1">
    <property type="entry name" value="MEMBRANE PROTEIN"/>
    <property type="match status" value="1"/>
</dbReference>
<feature type="transmembrane region" description="Helical" evidence="1">
    <location>
        <begin position="79"/>
        <end position="97"/>
    </location>
</feature>
<organism evidence="2 3">
    <name type="scientific">Streptococcus suis</name>
    <dbReference type="NCBI Taxonomy" id="1307"/>
    <lineage>
        <taxon>Bacteria</taxon>
        <taxon>Bacillati</taxon>
        <taxon>Bacillota</taxon>
        <taxon>Bacilli</taxon>
        <taxon>Lactobacillales</taxon>
        <taxon>Streptococcaceae</taxon>
        <taxon>Streptococcus</taxon>
    </lineage>
</organism>
<dbReference type="OrthoDB" id="9784844at2"/>
<feature type="transmembrane region" description="Helical" evidence="1">
    <location>
        <begin position="173"/>
        <end position="195"/>
    </location>
</feature>
<evidence type="ECO:0000313" key="3">
    <source>
        <dbReference type="Proteomes" id="UP000305165"/>
    </source>
</evidence>
<dbReference type="Pfam" id="PF06161">
    <property type="entry name" value="DUF975"/>
    <property type="match status" value="1"/>
</dbReference>
<comment type="caution">
    <text evidence="2">The sequence shown here is derived from an EMBL/GenBank/DDBJ whole genome shotgun (WGS) entry which is preliminary data.</text>
</comment>
<evidence type="ECO:0000256" key="1">
    <source>
        <dbReference type="SAM" id="Phobius"/>
    </source>
</evidence>
<name>A0A4T2GIN0_STRSU</name>
<dbReference type="AlphaFoldDB" id="A0A4T2GIN0"/>
<dbReference type="InterPro" id="IPR010380">
    <property type="entry name" value="DUF975"/>
</dbReference>
<dbReference type="EMBL" id="SSXO01000006">
    <property type="protein sequence ID" value="TIH98652.1"/>
    <property type="molecule type" value="Genomic_DNA"/>
</dbReference>
<feature type="transmembrane region" description="Helical" evidence="1">
    <location>
        <begin position="236"/>
        <end position="266"/>
    </location>
</feature>
<dbReference type="Proteomes" id="UP000305165">
    <property type="component" value="Unassembled WGS sequence"/>
</dbReference>
<protein>
    <submittedName>
        <fullName evidence="2">DUF975 family protein</fullName>
    </submittedName>
</protein>
<accession>A0A4T2GIN0</accession>
<feature type="transmembrane region" description="Helical" evidence="1">
    <location>
        <begin position="133"/>
        <end position="153"/>
    </location>
</feature>
<evidence type="ECO:0000313" key="2">
    <source>
        <dbReference type="EMBL" id="TIH98652.1"/>
    </source>
</evidence>
<keyword evidence="1" id="KW-0812">Transmembrane</keyword>
<feature type="transmembrane region" description="Helical" evidence="1">
    <location>
        <begin position="20"/>
        <end position="41"/>
    </location>
</feature>
<keyword evidence="1" id="KW-1133">Transmembrane helix</keyword>
<gene>
    <name evidence="2" type="ORF">FAJ39_09405</name>
</gene>
<sequence>MTNQSIRERARAIWSSTDGLVGIFLVPVLLGLLVELVNHLLNSIFLVSKFRYFYQQIPIYNDGTHFQHVTLDFGIEYTFLFQFLVELLFLVALFQVLQRVREVTRQLSYKESFRILFGPRFVPIVLATMVKEFILYLASLPLIVGLVTGLGLILTPNLYFLSYGVLPDFSPLVTTSVGLISLGLMVFGLLLSLYVDLSLKPMYFLLHDQLEAGVFQNPFKLMKQSWQLMKGNRMRLFLLDFSFFFWWVGILLTFGLLAIYVMPYYWTCQALFYEDRKSQSADLYQTFFLTATK</sequence>
<dbReference type="PANTHER" id="PTHR40076">
    <property type="entry name" value="MEMBRANE PROTEIN-RELATED"/>
    <property type="match status" value="1"/>
</dbReference>
<keyword evidence="1" id="KW-0472">Membrane</keyword>